<name>A0A5C7J8V4_9BACT</name>
<evidence type="ECO:0000313" key="2">
    <source>
        <dbReference type="EMBL" id="TXG77372.1"/>
    </source>
</evidence>
<accession>A0A5C7J8V4</accession>
<comment type="caution">
    <text evidence="2">The sequence shown here is derived from an EMBL/GenBank/DDBJ whole genome shotgun (WGS) entry which is preliminary data.</text>
</comment>
<dbReference type="EMBL" id="SSDS01000047">
    <property type="protein sequence ID" value="TXG77372.1"/>
    <property type="molecule type" value="Genomic_DNA"/>
</dbReference>
<feature type="compositionally biased region" description="Low complexity" evidence="1">
    <location>
        <begin position="69"/>
        <end position="82"/>
    </location>
</feature>
<evidence type="ECO:0000256" key="1">
    <source>
        <dbReference type="SAM" id="MobiDB-lite"/>
    </source>
</evidence>
<feature type="region of interest" description="Disordered" evidence="1">
    <location>
        <begin position="69"/>
        <end position="98"/>
    </location>
</feature>
<reference evidence="2 3" key="1">
    <citation type="submission" date="2018-09" db="EMBL/GenBank/DDBJ databases">
        <title>Metagenome Assembled Genomes from an Advanced Water Purification Facility.</title>
        <authorList>
            <person name="Stamps B.W."/>
            <person name="Spear J.R."/>
        </authorList>
    </citation>
    <scope>NUCLEOTIDE SEQUENCE [LARGE SCALE GENOMIC DNA]</scope>
    <source>
        <strain evidence="2">Bin_63_2</strain>
    </source>
</reference>
<organism evidence="2 3">
    <name type="scientific">Candidatus Dojkabacteria bacterium</name>
    <dbReference type="NCBI Taxonomy" id="2099670"/>
    <lineage>
        <taxon>Bacteria</taxon>
        <taxon>Candidatus Dojkabacteria</taxon>
    </lineage>
</organism>
<dbReference type="Proteomes" id="UP000321026">
    <property type="component" value="Unassembled WGS sequence"/>
</dbReference>
<protein>
    <submittedName>
        <fullName evidence="2">Uncharacterized protein</fullName>
    </submittedName>
</protein>
<proteinExistence type="predicted"/>
<sequence>MSKAIELINSIYNIEELEKEAQLQNELSDMDELLAKVASEAGADLSDLSAAERVELYNDIISKYNAQEAQGVQEGQTQQAGEAQHDGATAPGEQADPYLNFAMSSPERAQDFQMKVAETIYTSNLWAANNAERTAEYMSKIAEGMVDIIWSGLQQKMAGEDKKEEKDDKKHEAFEALAREHAMKAKEDMKKEASFDTAVALRAAEMILNGEV</sequence>
<dbReference type="AlphaFoldDB" id="A0A5C7J8V4"/>
<evidence type="ECO:0000313" key="3">
    <source>
        <dbReference type="Proteomes" id="UP000321026"/>
    </source>
</evidence>
<gene>
    <name evidence="2" type="ORF">E6Q11_02830</name>
</gene>